<evidence type="ECO:0000313" key="1">
    <source>
        <dbReference type="EMBL" id="OYN89286.1"/>
    </source>
</evidence>
<gene>
    <name evidence="1" type="ORF">CGZ92_02925</name>
</gene>
<proteinExistence type="predicted"/>
<evidence type="ECO:0000313" key="2">
    <source>
        <dbReference type="Proteomes" id="UP000216533"/>
    </source>
</evidence>
<reference evidence="1 2" key="1">
    <citation type="submission" date="2017-07" db="EMBL/GenBank/DDBJ databases">
        <title>Draft whole genome sequences of clinical Proprionibacteriaceae strains.</title>
        <authorList>
            <person name="Bernier A.-M."/>
            <person name="Bernard K."/>
            <person name="Domingo M.-C."/>
        </authorList>
    </citation>
    <scope>NUCLEOTIDE SEQUENCE [LARGE SCALE GENOMIC DNA]</scope>
    <source>
        <strain evidence="1 2">NML 160184</strain>
    </source>
</reference>
<dbReference type="RefSeq" id="WP_094449903.1">
    <property type="nucleotide sequence ID" value="NZ_NMVI01000009.1"/>
</dbReference>
<dbReference type="Proteomes" id="UP000216533">
    <property type="component" value="Unassembled WGS sequence"/>
</dbReference>
<sequence length="176" mass="19640">MNVVDAIRADDPRVVVEWSKWCDCRGTKSKELARIVRFLGQSYLYLPPTRVRFSRTGKRARQHPRAKMLTVRIDPTLPPCSDCGKRHQEFSEVQTCPDCERGILFTWGPLGHVGVTPTDQKMTVFSAFREPGDDGPMRVGDQIISYPMDGLPAATPARRGVMFLPLGVGVKGTVQP</sequence>
<dbReference type="EMBL" id="NMVI01000009">
    <property type="protein sequence ID" value="OYN89286.1"/>
    <property type="molecule type" value="Genomic_DNA"/>
</dbReference>
<organism evidence="1 2">
    <name type="scientific">Parenemella sanctibonifatiensis</name>
    <dbReference type="NCBI Taxonomy" id="2016505"/>
    <lineage>
        <taxon>Bacteria</taxon>
        <taxon>Bacillati</taxon>
        <taxon>Actinomycetota</taxon>
        <taxon>Actinomycetes</taxon>
        <taxon>Propionibacteriales</taxon>
        <taxon>Propionibacteriaceae</taxon>
        <taxon>Parenemella</taxon>
    </lineage>
</organism>
<protein>
    <submittedName>
        <fullName evidence="1">Uncharacterized protein</fullName>
    </submittedName>
</protein>
<name>A0A255ECL9_9ACTN</name>
<accession>A0A255ECL9</accession>
<comment type="caution">
    <text evidence="1">The sequence shown here is derived from an EMBL/GenBank/DDBJ whole genome shotgun (WGS) entry which is preliminary data.</text>
</comment>
<dbReference type="AlphaFoldDB" id="A0A255ECL9"/>